<comment type="similarity">
    <text evidence="8">Belongs to the MntP (TC 9.B.29) family.</text>
</comment>
<evidence type="ECO:0000256" key="4">
    <source>
        <dbReference type="ARBA" id="ARBA00022989"/>
    </source>
</evidence>
<keyword evidence="6 8" id="KW-0472">Membrane</keyword>
<feature type="transmembrane region" description="Helical" evidence="8">
    <location>
        <begin position="162"/>
        <end position="180"/>
    </location>
</feature>
<protein>
    <recommendedName>
        <fullName evidence="8">Putative manganese efflux pump MntP</fullName>
    </recommendedName>
</protein>
<name>A0ABS8DPF5_9GAMM</name>
<comment type="subcellular location">
    <subcellularLocation>
        <location evidence="8">Cell membrane</location>
        <topology evidence="8">Multi-pass membrane protein</topology>
    </subcellularLocation>
</comment>
<feature type="transmembrane region" description="Helical" evidence="8">
    <location>
        <begin position="130"/>
        <end position="150"/>
    </location>
</feature>
<comment type="function">
    <text evidence="8">Probably functions as a manganese efflux pump.</text>
</comment>
<dbReference type="EMBL" id="WHVL01000001">
    <property type="protein sequence ID" value="MCB8887750.1"/>
    <property type="molecule type" value="Genomic_DNA"/>
</dbReference>
<evidence type="ECO:0000256" key="8">
    <source>
        <dbReference type="HAMAP-Rule" id="MF_01521"/>
    </source>
</evidence>
<feature type="signal peptide" evidence="9">
    <location>
        <begin position="1"/>
        <end position="19"/>
    </location>
</feature>
<proteinExistence type="inferred from homology"/>
<evidence type="ECO:0000313" key="11">
    <source>
        <dbReference type="Proteomes" id="UP001319882"/>
    </source>
</evidence>
<keyword evidence="11" id="KW-1185">Reference proteome</keyword>
<evidence type="ECO:0000313" key="10">
    <source>
        <dbReference type="EMBL" id="MCB8887750.1"/>
    </source>
</evidence>
<organism evidence="10 11">
    <name type="scientific">Vreelandella malpeensis</name>
    <dbReference type="NCBI Taxonomy" id="1172368"/>
    <lineage>
        <taxon>Bacteria</taxon>
        <taxon>Pseudomonadati</taxon>
        <taxon>Pseudomonadota</taxon>
        <taxon>Gammaproteobacteria</taxon>
        <taxon>Oceanospirillales</taxon>
        <taxon>Halomonadaceae</taxon>
        <taxon>Vreelandella</taxon>
    </lineage>
</organism>
<keyword evidence="5 8" id="KW-0406">Ion transport</keyword>
<keyword evidence="3 8" id="KW-0812">Transmembrane</keyword>
<evidence type="ECO:0000256" key="3">
    <source>
        <dbReference type="ARBA" id="ARBA00022692"/>
    </source>
</evidence>
<sequence>MTPVALLFLAFSMSADAFAASISKGAELARPRFRHAVGIGLVFGVIEAITPVLGWAAGMASQRFVQAWDHWIAFALLCAIGAHMVHAGLKKEERIAHRRQTFWLLVLTATATSLDAMAVGASLAFIDVDIVATSLAIGLATTLMASIGTVLGHRLGRWAGHWAEMIGGVVLIGIGCVVLIEHTGVLG</sequence>
<dbReference type="RefSeq" id="WP_227388348.1">
    <property type="nucleotide sequence ID" value="NZ_JBHSCJ010000003.1"/>
</dbReference>
<accession>A0ABS8DPF5</accession>
<dbReference type="PANTHER" id="PTHR35529:SF1">
    <property type="entry name" value="MANGANESE EFFLUX PUMP MNTP-RELATED"/>
    <property type="match status" value="1"/>
</dbReference>
<dbReference type="PANTHER" id="PTHR35529">
    <property type="entry name" value="MANGANESE EFFLUX PUMP MNTP-RELATED"/>
    <property type="match status" value="1"/>
</dbReference>
<evidence type="ECO:0000256" key="6">
    <source>
        <dbReference type="ARBA" id="ARBA00023136"/>
    </source>
</evidence>
<evidence type="ECO:0000256" key="7">
    <source>
        <dbReference type="ARBA" id="ARBA00023211"/>
    </source>
</evidence>
<dbReference type="Proteomes" id="UP001319882">
    <property type="component" value="Unassembled WGS sequence"/>
</dbReference>
<keyword evidence="7 8" id="KW-0464">Manganese</keyword>
<evidence type="ECO:0000256" key="9">
    <source>
        <dbReference type="SAM" id="SignalP"/>
    </source>
</evidence>
<evidence type="ECO:0000256" key="2">
    <source>
        <dbReference type="ARBA" id="ARBA00022475"/>
    </source>
</evidence>
<keyword evidence="4 8" id="KW-1133">Transmembrane helix</keyword>
<feature type="chain" id="PRO_5045090297" description="Putative manganese efflux pump MntP" evidence="9">
    <location>
        <begin position="20"/>
        <end position="187"/>
    </location>
</feature>
<dbReference type="HAMAP" id="MF_01521">
    <property type="entry name" value="MntP_pump"/>
    <property type="match status" value="1"/>
</dbReference>
<reference evidence="10 11" key="1">
    <citation type="journal article" date="2021" name="Sci. Rep.">
        <title>Genome analysis of a halophilic bacterium Halomonas malpeensis YU-PRIM-29(T) reveals its exopolysaccharide and pigment producing capabilities.</title>
        <authorList>
            <person name="Athmika"/>
            <person name="Ghate S.D."/>
            <person name="Arun A.B."/>
            <person name="Rao S.S."/>
            <person name="Kumar S.T.A."/>
            <person name="Kandiyil M.K."/>
            <person name="Saptami K."/>
            <person name="Rekha P.D."/>
        </authorList>
    </citation>
    <scope>NUCLEOTIDE SEQUENCE [LARGE SCALE GENOMIC DNA]</scope>
    <source>
        <strain evidence="11">prim 29</strain>
    </source>
</reference>
<dbReference type="Pfam" id="PF02659">
    <property type="entry name" value="Mntp"/>
    <property type="match status" value="1"/>
</dbReference>
<dbReference type="InterPro" id="IPR003810">
    <property type="entry name" value="Mntp/YtaF"/>
</dbReference>
<comment type="caution">
    <text evidence="10">The sequence shown here is derived from an EMBL/GenBank/DDBJ whole genome shotgun (WGS) entry which is preliminary data.</text>
</comment>
<evidence type="ECO:0000256" key="1">
    <source>
        <dbReference type="ARBA" id="ARBA00022448"/>
    </source>
</evidence>
<evidence type="ECO:0000256" key="5">
    <source>
        <dbReference type="ARBA" id="ARBA00023065"/>
    </source>
</evidence>
<dbReference type="InterPro" id="IPR022929">
    <property type="entry name" value="Put_MntP"/>
</dbReference>
<feature type="transmembrane region" description="Helical" evidence="8">
    <location>
        <begin position="101"/>
        <end position="124"/>
    </location>
</feature>
<keyword evidence="1 8" id="KW-0813">Transport</keyword>
<comment type="caution">
    <text evidence="8">Lacks conserved residue(s) required for the propagation of feature annotation.</text>
</comment>
<gene>
    <name evidence="8" type="primary">mntP</name>
    <name evidence="10" type="ORF">GEV37_01220</name>
</gene>
<keyword evidence="9" id="KW-0732">Signal</keyword>
<feature type="transmembrane region" description="Helical" evidence="8">
    <location>
        <begin position="71"/>
        <end position="89"/>
    </location>
</feature>
<keyword evidence="2 8" id="KW-1003">Cell membrane</keyword>